<name>A0A3B9IDQ5_9PROT</name>
<sequence length="254" mass="26721">MGARAMTADLTRIRARIQALRAMTTDRGCTPAEALAAATKAAELLAAHGLDEAALETALAEAREVELAGRRTPLDNLWPVVALFADCRCYHSSSSSGGRVIVYFGAPAAVLVAEYVHEVIRRAAGDGLAAYRASADYQRRRLPKTRAAAARAWLTEFVVSVGQQLVLGLWKRKGLDGVSPEDGVARIQAALSPLDDELARRGIALRRKRPLAAGKTAVKDIGRAKAAGAAAGRAVRIDAPLRGAAPAAGLLGEQ</sequence>
<reference evidence="3 4" key="1">
    <citation type="journal article" date="2018" name="Nat. Biotechnol.">
        <title>A standardized bacterial taxonomy based on genome phylogeny substantially revises the tree of life.</title>
        <authorList>
            <person name="Parks D.H."/>
            <person name="Chuvochina M."/>
            <person name="Waite D.W."/>
            <person name="Rinke C."/>
            <person name="Skarshewski A."/>
            <person name="Chaumeil P.A."/>
            <person name="Hugenholtz P."/>
        </authorList>
    </citation>
    <scope>NUCLEOTIDE SEQUENCE [LARGE SCALE GENOMIC DNA]</scope>
    <source>
        <strain evidence="3">UBA8739</strain>
    </source>
</reference>
<evidence type="ECO:0000313" key="3">
    <source>
        <dbReference type="EMBL" id="HAE45828.1"/>
    </source>
</evidence>
<dbReference type="EMBL" id="DMAI01000003">
    <property type="protein sequence ID" value="HAE45828.1"/>
    <property type="molecule type" value="Genomic_DNA"/>
</dbReference>
<accession>A0A3B9IDQ5</accession>
<evidence type="ECO:0000259" key="1">
    <source>
        <dbReference type="Pfam" id="PF10979"/>
    </source>
</evidence>
<evidence type="ECO:0000313" key="4">
    <source>
        <dbReference type="Proteomes" id="UP000257706"/>
    </source>
</evidence>
<evidence type="ECO:0000259" key="2">
    <source>
        <dbReference type="Pfam" id="PF23771"/>
    </source>
</evidence>
<dbReference type="Proteomes" id="UP000257706">
    <property type="component" value="Unassembled WGS sequence"/>
</dbReference>
<dbReference type="InterPro" id="IPR055592">
    <property type="entry name" value="DUF7168"/>
</dbReference>
<dbReference type="InterPro" id="IPR024498">
    <property type="entry name" value="DUF2786"/>
</dbReference>
<gene>
    <name evidence="3" type="ORF">DCK97_00250</name>
</gene>
<feature type="domain" description="DUF7168" evidence="2">
    <location>
        <begin position="68"/>
        <end position="165"/>
    </location>
</feature>
<dbReference type="AlphaFoldDB" id="A0A3B9IDQ5"/>
<organism evidence="3 4">
    <name type="scientific">Tistrella mobilis</name>
    <dbReference type="NCBI Taxonomy" id="171437"/>
    <lineage>
        <taxon>Bacteria</taxon>
        <taxon>Pseudomonadati</taxon>
        <taxon>Pseudomonadota</taxon>
        <taxon>Alphaproteobacteria</taxon>
        <taxon>Geminicoccales</taxon>
        <taxon>Geminicoccaceae</taxon>
        <taxon>Tistrella</taxon>
    </lineage>
</organism>
<dbReference type="Pfam" id="PF23771">
    <property type="entry name" value="DUF7168"/>
    <property type="match status" value="1"/>
</dbReference>
<proteinExistence type="predicted"/>
<dbReference type="Pfam" id="PF10979">
    <property type="entry name" value="DUF2786"/>
    <property type="match status" value="1"/>
</dbReference>
<protein>
    <submittedName>
        <fullName evidence="3">Uncharacterized protein</fullName>
    </submittedName>
</protein>
<comment type="caution">
    <text evidence="3">The sequence shown here is derived from an EMBL/GenBank/DDBJ whole genome shotgun (WGS) entry which is preliminary data.</text>
</comment>
<feature type="domain" description="DUF2786" evidence="1">
    <location>
        <begin position="12"/>
        <end position="52"/>
    </location>
</feature>